<protein>
    <recommendedName>
        <fullName evidence="13">Protein kinase domain-containing protein</fullName>
    </recommendedName>
</protein>
<reference evidence="11" key="1">
    <citation type="submission" date="2023-10" db="EMBL/GenBank/DDBJ databases">
        <authorList>
            <person name="Chen Y."/>
            <person name="Shah S."/>
            <person name="Dougan E. K."/>
            <person name="Thang M."/>
            <person name="Chan C."/>
        </authorList>
    </citation>
    <scope>NUCLEOTIDE SEQUENCE [LARGE SCALE GENOMIC DNA]</scope>
</reference>
<dbReference type="EMBL" id="CAUYUJ010015900">
    <property type="protein sequence ID" value="CAK0859421.1"/>
    <property type="molecule type" value="Genomic_DNA"/>
</dbReference>
<evidence type="ECO:0000259" key="10">
    <source>
        <dbReference type="PROSITE" id="PS51767"/>
    </source>
</evidence>
<sequence length="1221" mass="131809">MKCRSWVNLDPIQALRMMAAMTDSLADCGAEASAFKSCLVQVHMSPGRCRPARSLGIAAWLALGHLKCWPASGQFCCMQLEHDRADSREGWHGPLHQWPPGHAGPPVVRPRPAVAGPAVRGVPRHGRHRAREHGPAAGSALQPNFETFRQANISVSVLVGAVPQCRRCLGRREPRPGEPGGEHELVVSGIVNRAEFQLSADLTSLPCALQARHSYSDGEQRTLGVLFNAIKEARRCVDCILLVLIHYYCGALQIAVVVALQAALCLPEALQGVQVMLFLFVLLPVVSASLLFNEASPQLMKELPLKKADEKTLAQPGRLMSLYACRSVPTALVLVAAFLHDLHRVTRWQVDQARDLPSWSASLQGACDGFDWTWWVTGRWPRCAGALEGGAAAADSSGPWQSLGPHSGGRLLDSSCALAHAQQWAALLFVVYEVALAFTFLDRYDSLLKRGPASNKVLCAVAAMTLLANWAAGSAIVSRSCGRDWHTVLMPSWDFWLAYVLAWPILAIAVSEGTKRRDRRHHSHLQRTLRVLFNTRLGMWPRAEAGLPRGPPEAFEGAAEARTCGSEQRMFHAAHSATYQHGPMSVVLEYGSGEVLGKEAYETVSVGPLGSTEAPFWEVVDANMPLLQQSGFGAIVGLGPIPADATVLRPHGAENNKSFALLMRKLGADRYSVCLGRTPLSPGVLVWNDGLVESMPRAFTKVTTVEGGFWLTSLTDVRFGSTPVACFEPGSCGAILDSGTSLISTPEDAFVSIGELVEQLSVDCDNIAELPELHFKLDGIPHSLPPDSYIGRVRGNSTDGVKSHFRTSGSAAPSCQTTLMKINMDSAAGAVWVLGMPFFRRYYSAFVQATTESRASVYTALAGPDCQPVQGISQALKRGEVYFNSGASPERSPPELGLGATARSAVGPKDQIEEYVYFLLEAALGGELFTTYERLRLYGSVTDMGLAKVATGKTYTLVGTPDYMAPEVIGQTGHTKMVDWWMLGVLLYELLSGHAPFEADSTPQVYELVKRGIDQAHFPAACRGTAQELVRALCRPQPEGRLRAPKLCEHAWFSGGRDGFDWTALRNQALPAPHVPQVRGARDLANFRTCEGEDPPSTAYRDQGSGWDADFEDDTIASRSPATRALLGLDQAAHAPGQSMMGRQQERGGQFLVLSPRQAELRQAPRQPAALAGPSVTKLSNSPPKGARLQQMAANGCAATSGRGTPRTSPPSSPTRMLGGA</sequence>
<feature type="transmembrane region" description="Helical" evidence="7">
    <location>
        <begin position="269"/>
        <end position="292"/>
    </location>
</feature>
<comment type="caution">
    <text evidence="11">The sequence shown here is derived from an EMBL/GenBank/DDBJ whole genome shotgun (WGS) entry which is preliminary data.</text>
</comment>
<evidence type="ECO:0000256" key="6">
    <source>
        <dbReference type="SAM" id="MobiDB-lite"/>
    </source>
</evidence>
<dbReference type="Pfam" id="PF00069">
    <property type="entry name" value="Pkinase"/>
    <property type="match status" value="1"/>
</dbReference>
<dbReference type="CDD" id="cd05471">
    <property type="entry name" value="pepsin_like"/>
    <property type="match status" value="1"/>
</dbReference>
<keyword evidence="12" id="KW-1185">Reference proteome</keyword>
<keyword evidence="7" id="KW-0472">Membrane</keyword>
<dbReference type="InterPro" id="IPR033121">
    <property type="entry name" value="PEPTIDASE_A1"/>
</dbReference>
<evidence type="ECO:0000313" key="11">
    <source>
        <dbReference type="EMBL" id="CAK0859421.1"/>
    </source>
</evidence>
<gene>
    <name evidence="11" type="ORF">PCOR1329_LOCUS48795</name>
</gene>
<evidence type="ECO:0000256" key="1">
    <source>
        <dbReference type="ARBA" id="ARBA00022527"/>
    </source>
</evidence>
<feature type="transmembrane region" description="Helical" evidence="7">
    <location>
        <begin position="453"/>
        <end position="473"/>
    </location>
</feature>
<evidence type="ECO:0000256" key="7">
    <source>
        <dbReference type="SAM" id="Phobius"/>
    </source>
</evidence>
<feature type="region of interest" description="Disordered" evidence="6">
    <location>
        <begin position="117"/>
        <end position="140"/>
    </location>
</feature>
<feature type="compositionally biased region" description="Basic residues" evidence="6">
    <location>
        <begin position="122"/>
        <end position="131"/>
    </location>
</feature>
<dbReference type="InterPro" id="IPR021109">
    <property type="entry name" value="Peptidase_aspartic_dom_sf"/>
</dbReference>
<evidence type="ECO:0000259" key="9">
    <source>
        <dbReference type="PROSITE" id="PS51285"/>
    </source>
</evidence>
<dbReference type="InterPro" id="IPR000719">
    <property type="entry name" value="Prot_kinase_dom"/>
</dbReference>
<proteinExistence type="predicted"/>
<keyword evidence="7" id="KW-0812">Transmembrane</keyword>
<keyword evidence="1" id="KW-0723">Serine/threonine-protein kinase</keyword>
<dbReference type="Gene3D" id="3.30.200.20">
    <property type="entry name" value="Phosphorylase Kinase, domain 1"/>
    <property type="match status" value="1"/>
</dbReference>
<evidence type="ECO:0000256" key="5">
    <source>
        <dbReference type="ARBA" id="ARBA00022840"/>
    </source>
</evidence>
<dbReference type="SUPFAM" id="SSF56112">
    <property type="entry name" value="Protein kinase-like (PK-like)"/>
    <property type="match status" value="1"/>
</dbReference>
<keyword evidence="7" id="KW-1133">Transmembrane helix</keyword>
<feature type="transmembrane region" description="Helical" evidence="7">
    <location>
        <begin position="421"/>
        <end position="441"/>
    </location>
</feature>
<feature type="region of interest" description="Disordered" evidence="6">
    <location>
        <begin position="1161"/>
        <end position="1221"/>
    </location>
</feature>
<dbReference type="InterPro" id="IPR023298">
    <property type="entry name" value="ATPase_P-typ_TM_dom_sf"/>
</dbReference>
<evidence type="ECO:0000313" key="12">
    <source>
        <dbReference type="Proteomes" id="UP001189429"/>
    </source>
</evidence>
<dbReference type="InterPro" id="IPR001969">
    <property type="entry name" value="Aspartic_peptidase_AS"/>
</dbReference>
<dbReference type="SMART" id="SM00133">
    <property type="entry name" value="S_TK_X"/>
    <property type="match status" value="1"/>
</dbReference>
<keyword evidence="5" id="KW-0067">ATP-binding</keyword>
<dbReference type="InterPro" id="IPR034164">
    <property type="entry name" value="Pepsin-like_dom"/>
</dbReference>
<feature type="transmembrane region" description="Helical" evidence="7">
    <location>
        <begin position="239"/>
        <end position="263"/>
    </location>
</feature>
<feature type="domain" description="Protein kinase" evidence="8">
    <location>
        <begin position="721"/>
        <end position="1053"/>
    </location>
</feature>
<dbReference type="PANTHER" id="PTHR24353">
    <property type="entry name" value="CYCLIC NUCLEOTIDE-DEPENDENT PROTEIN KINASE"/>
    <property type="match status" value="1"/>
</dbReference>
<dbReference type="Pfam" id="PF00026">
    <property type="entry name" value="Asp"/>
    <property type="match status" value="1"/>
</dbReference>
<keyword evidence="4" id="KW-0418">Kinase</keyword>
<feature type="domain" description="Peptidase A1" evidence="10">
    <location>
        <begin position="531"/>
        <end position="858"/>
    </location>
</feature>
<accession>A0ABN9UK34</accession>
<dbReference type="PROSITE" id="PS50011">
    <property type="entry name" value="PROTEIN_KINASE_DOM"/>
    <property type="match status" value="1"/>
</dbReference>
<dbReference type="Gene3D" id="2.40.70.10">
    <property type="entry name" value="Acid Proteases"/>
    <property type="match status" value="2"/>
</dbReference>
<dbReference type="Gene3D" id="1.10.510.10">
    <property type="entry name" value="Transferase(Phosphotransferase) domain 1"/>
    <property type="match status" value="1"/>
</dbReference>
<dbReference type="PROSITE" id="PS00141">
    <property type="entry name" value="ASP_PROTEASE"/>
    <property type="match status" value="1"/>
</dbReference>
<dbReference type="SMART" id="SM00220">
    <property type="entry name" value="S_TKc"/>
    <property type="match status" value="1"/>
</dbReference>
<evidence type="ECO:0000259" key="8">
    <source>
        <dbReference type="PROSITE" id="PS50011"/>
    </source>
</evidence>
<feature type="transmembrane region" description="Helical" evidence="7">
    <location>
        <begin position="493"/>
        <end position="510"/>
    </location>
</feature>
<evidence type="ECO:0000256" key="3">
    <source>
        <dbReference type="ARBA" id="ARBA00022741"/>
    </source>
</evidence>
<dbReference type="InterPro" id="IPR011009">
    <property type="entry name" value="Kinase-like_dom_sf"/>
</dbReference>
<dbReference type="PROSITE" id="PS51285">
    <property type="entry name" value="AGC_KINASE_CTER"/>
    <property type="match status" value="1"/>
</dbReference>
<feature type="domain" description="AGC-kinase C-terminal" evidence="9">
    <location>
        <begin position="1058"/>
        <end position="1126"/>
    </location>
</feature>
<feature type="region of interest" description="Disordered" evidence="6">
    <location>
        <begin position="1090"/>
        <end position="1113"/>
    </location>
</feature>
<dbReference type="PROSITE" id="PS51767">
    <property type="entry name" value="PEPTIDASE_A1"/>
    <property type="match status" value="1"/>
</dbReference>
<organism evidence="11 12">
    <name type="scientific">Prorocentrum cordatum</name>
    <dbReference type="NCBI Taxonomy" id="2364126"/>
    <lineage>
        <taxon>Eukaryota</taxon>
        <taxon>Sar</taxon>
        <taxon>Alveolata</taxon>
        <taxon>Dinophyceae</taxon>
        <taxon>Prorocentrales</taxon>
        <taxon>Prorocentraceae</taxon>
        <taxon>Prorocentrum</taxon>
    </lineage>
</organism>
<evidence type="ECO:0000256" key="4">
    <source>
        <dbReference type="ARBA" id="ARBA00022777"/>
    </source>
</evidence>
<name>A0ABN9UK34_9DINO</name>
<dbReference type="Gene3D" id="1.20.1110.10">
    <property type="entry name" value="Calcium-transporting ATPase, transmembrane domain"/>
    <property type="match status" value="1"/>
</dbReference>
<keyword evidence="2" id="KW-0808">Transferase</keyword>
<evidence type="ECO:0000256" key="2">
    <source>
        <dbReference type="ARBA" id="ARBA00022679"/>
    </source>
</evidence>
<dbReference type="SUPFAM" id="SSF50630">
    <property type="entry name" value="Acid proteases"/>
    <property type="match status" value="1"/>
</dbReference>
<keyword evidence="3" id="KW-0547">Nucleotide-binding</keyword>
<evidence type="ECO:0008006" key="13">
    <source>
        <dbReference type="Google" id="ProtNLM"/>
    </source>
</evidence>
<dbReference type="SUPFAM" id="SSF81665">
    <property type="entry name" value="Calcium ATPase, transmembrane domain M"/>
    <property type="match status" value="1"/>
</dbReference>
<dbReference type="InterPro" id="IPR000961">
    <property type="entry name" value="AGC-kinase_C"/>
</dbReference>
<dbReference type="Proteomes" id="UP001189429">
    <property type="component" value="Unassembled WGS sequence"/>
</dbReference>